<dbReference type="EMBL" id="JARGDH010000003">
    <property type="protein sequence ID" value="KAL0274334.1"/>
    <property type="molecule type" value="Genomic_DNA"/>
</dbReference>
<comment type="caution">
    <text evidence="2">The sequence shown here is derived from an EMBL/GenBank/DDBJ whole genome shotgun (WGS) entry which is preliminary data.</text>
</comment>
<evidence type="ECO:0000256" key="1">
    <source>
        <dbReference type="SAM" id="MobiDB-lite"/>
    </source>
</evidence>
<sequence>MGIHVFLRGRSRRAHYVAAGTLPAGHDRIGVARDALMLPVDYHLQRAKSLPVSSRPGHQVLSYLLYIWYIFSTSRPPLSPFPAVSLYSNKFGSSRSARDCTSWSFPGRTNSISGGRDGWVFGKRPYLRGDTYVRGLLGLRRRLARSRTSSGVLVGGQIRDSRGAVVPFMRYVVLVLAEDDVAFLTFGEALLHQHLRDGGVGEVPSAEQSGHAQIRVEKSCSIIDKTAATASSSRSGTSCRPVDHPAKRSAGP</sequence>
<evidence type="ECO:0000313" key="2">
    <source>
        <dbReference type="EMBL" id="KAL0274334.1"/>
    </source>
</evidence>
<organism evidence="2">
    <name type="scientific">Menopon gallinae</name>
    <name type="common">poultry shaft louse</name>
    <dbReference type="NCBI Taxonomy" id="328185"/>
    <lineage>
        <taxon>Eukaryota</taxon>
        <taxon>Metazoa</taxon>
        <taxon>Ecdysozoa</taxon>
        <taxon>Arthropoda</taxon>
        <taxon>Hexapoda</taxon>
        <taxon>Insecta</taxon>
        <taxon>Pterygota</taxon>
        <taxon>Neoptera</taxon>
        <taxon>Paraneoptera</taxon>
        <taxon>Psocodea</taxon>
        <taxon>Troctomorpha</taxon>
        <taxon>Phthiraptera</taxon>
        <taxon>Amblycera</taxon>
        <taxon>Menoponidae</taxon>
        <taxon>Menopon</taxon>
    </lineage>
</organism>
<protein>
    <submittedName>
        <fullName evidence="2">Uncharacterized protein</fullName>
    </submittedName>
</protein>
<gene>
    <name evidence="2" type="ORF">PYX00_006784</name>
</gene>
<name>A0AAW2HX03_9NEOP</name>
<dbReference type="AlphaFoldDB" id="A0AAW2HX03"/>
<accession>A0AAW2HX03</accession>
<reference evidence="2" key="1">
    <citation type="journal article" date="2024" name="Gigascience">
        <title>Chromosome-level genome of the poultry shaft louse Menopon gallinae provides insight into the host-switching and adaptive evolution of parasitic lice.</title>
        <authorList>
            <person name="Xu Y."/>
            <person name="Ma L."/>
            <person name="Liu S."/>
            <person name="Liang Y."/>
            <person name="Liu Q."/>
            <person name="He Z."/>
            <person name="Tian L."/>
            <person name="Duan Y."/>
            <person name="Cai W."/>
            <person name="Li H."/>
            <person name="Song F."/>
        </authorList>
    </citation>
    <scope>NUCLEOTIDE SEQUENCE</scope>
    <source>
        <strain evidence="2">Cailab_2023a</strain>
    </source>
</reference>
<proteinExistence type="predicted"/>
<feature type="region of interest" description="Disordered" evidence="1">
    <location>
        <begin position="227"/>
        <end position="252"/>
    </location>
</feature>
<feature type="compositionally biased region" description="Low complexity" evidence="1">
    <location>
        <begin position="227"/>
        <end position="238"/>
    </location>
</feature>